<dbReference type="Pfam" id="PF02518">
    <property type="entry name" value="HATPase_c"/>
    <property type="match status" value="1"/>
</dbReference>
<dbReference type="SMART" id="SM00065">
    <property type="entry name" value="GAF"/>
    <property type="match status" value="1"/>
</dbReference>
<dbReference type="GO" id="GO:0006355">
    <property type="term" value="P:regulation of DNA-templated transcription"/>
    <property type="evidence" value="ECO:0007669"/>
    <property type="project" value="InterPro"/>
</dbReference>
<evidence type="ECO:0000256" key="1">
    <source>
        <dbReference type="ARBA" id="ARBA00000085"/>
    </source>
</evidence>
<dbReference type="PRINTS" id="PR00344">
    <property type="entry name" value="BCTRLSENSOR"/>
</dbReference>
<protein>
    <recommendedName>
        <fullName evidence="2">histidine kinase</fullName>
        <ecNumber evidence="2">2.7.13.3</ecNumber>
    </recommendedName>
</protein>
<dbReference type="GO" id="GO:0000155">
    <property type="term" value="F:phosphorelay sensor kinase activity"/>
    <property type="evidence" value="ECO:0007669"/>
    <property type="project" value="InterPro"/>
</dbReference>
<dbReference type="SMART" id="SM00388">
    <property type="entry name" value="HisKA"/>
    <property type="match status" value="1"/>
</dbReference>
<dbReference type="SMART" id="SM00091">
    <property type="entry name" value="PAS"/>
    <property type="match status" value="1"/>
</dbReference>
<dbReference type="SUPFAM" id="SSF55785">
    <property type="entry name" value="PYP-like sensor domain (PAS domain)"/>
    <property type="match status" value="1"/>
</dbReference>
<dbReference type="Pfam" id="PF00072">
    <property type="entry name" value="Response_reg"/>
    <property type="match status" value="1"/>
</dbReference>
<keyword evidence="3 7" id="KW-0597">Phosphoprotein</keyword>
<evidence type="ECO:0000256" key="7">
    <source>
        <dbReference type="PROSITE-ProRule" id="PRU00169"/>
    </source>
</evidence>
<evidence type="ECO:0000259" key="8">
    <source>
        <dbReference type="PROSITE" id="PS50109"/>
    </source>
</evidence>
<keyword evidence="4" id="KW-0808">Transferase</keyword>
<dbReference type="PROSITE" id="PS50110">
    <property type="entry name" value="RESPONSE_REGULATORY"/>
    <property type="match status" value="1"/>
</dbReference>
<organism evidence="10 11">
    <name type="scientific">Haloarcula vallismortis</name>
    <name type="common">Halobacterium vallismortis</name>
    <dbReference type="NCBI Taxonomy" id="28442"/>
    <lineage>
        <taxon>Archaea</taxon>
        <taxon>Methanobacteriati</taxon>
        <taxon>Methanobacteriota</taxon>
        <taxon>Stenosarchaea group</taxon>
        <taxon>Halobacteria</taxon>
        <taxon>Halobacteriales</taxon>
        <taxon>Haloarculaceae</taxon>
        <taxon>Haloarcula</taxon>
    </lineage>
</organism>
<dbReference type="Gene3D" id="3.40.50.2300">
    <property type="match status" value="1"/>
</dbReference>
<dbReference type="EMBL" id="FNOF01000002">
    <property type="protein sequence ID" value="SDW26828.1"/>
    <property type="molecule type" value="Genomic_DNA"/>
</dbReference>
<dbReference type="InterPro" id="IPR000014">
    <property type="entry name" value="PAS"/>
</dbReference>
<dbReference type="PANTHER" id="PTHR43711:SF1">
    <property type="entry name" value="HISTIDINE KINASE 1"/>
    <property type="match status" value="1"/>
</dbReference>
<dbReference type="InterPro" id="IPR036890">
    <property type="entry name" value="HATPase_C_sf"/>
</dbReference>
<evidence type="ECO:0000256" key="3">
    <source>
        <dbReference type="ARBA" id="ARBA00022553"/>
    </source>
</evidence>
<dbReference type="InterPro" id="IPR035965">
    <property type="entry name" value="PAS-like_dom_sf"/>
</dbReference>
<sequence>MGHVASGVTVLCVDDEPSYADLIATHLERKDKAISATGVTSATDGLSYLDEHDVDCIVSDYNMPGTDGLEFLEAVRARDPDIPFLLFTSQGSETLASEAVTAGVTDYIQKTHGAQQYAVLAQRIRNAVERVRVKATADAAQKRTTRILDATSDAVLVSVGDTVVYANPAAVDLFGAADSDELCDRPLTDLVEPTSDGGTETVERVVENDQTAGQAGRMIRTLAGNSVQTSITACDVTWDGEDGTVSVISDQSDTDEREHRLEALHEATRELMAAEVRNKVAGIGVNAAAEIIGLDANAVHLINDDGQLEPVAATASARKLVGDIPTFEPSDSIAWRVYESGEATAVPDVRLDEDVQNPETPTRSELYLPLGGHGILIAASTTVDAFNEADIVAGRILAANMEAALAAVERDRQLRDREQELSAQNDRLEQFATVVSHDLRNPLNVAIGRLDALKKECDDDNIAAIEQALDRMQALIDDLLLLARTGDSITEMETVALATAVRDCWEVVDTGDARLVVDTDRKIQADMTRLKQLLENLIRNAVEHSVPDGQGQSDDADRHDVSAVTIRVSAIPNGFAVSDDGPGIPEADRETVFESGYSTTTDGTGFGLSIVSQIAAAHGWTVTLTESDSGGTRFEFTGIDVVSEQ</sequence>
<dbReference type="InterPro" id="IPR011006">
    <property type="entry name" value="CheY-like_superfamily"/>
</dbReference>
<dbReference type="SUPFAM" id="SSF52172">
    <property type="entry name" value="CheY-like"/>
    <property type="match status" value="1"/>
</dbReference>
<dbReference type="InterPro" id="IPR003661">
    <property type="entry name" value="HisK_dim/P_dom"/>
</dbReference>
<dbReference type="SMART" id="SM00448">
    <property type="entry name" value="REC"/>
    <property type="match status" value="1"/>
</dbReference>
<dbReference type="CDD" id="cd00075">
    <property type="entry name" value="HATPase"/>
    <property type="match status" value="1"/>
</dbReference>
<dbReference type="InterPro" id="IPR005467">
    <property type="entry name" value="His_kinase_dom"/>
</dbReference>
<dbReference type="InterPro" id="IPR003594">
    <property type="entry name" value="HATPase_dom"/>
</dbReference>
<dbReference type="InterPro" id="IPR004358">
    <property type="entry name" value="Sig_transdc_His_kin-like_C"/>
</dbReference>
<evidence type="ECO:0000256" key="4">
    <source>
        <dbReference type="ARBA" id="ARBA00022679"/>
    </source>
</evidence>
<dbReference type="Proteomes" id="UP000182573">
    <property type="component" value="Unassembled WGS sequence"/>
</dbReference>
<accession>A0A1H2S5H7</accession>
<evidence type="ECO:0000259" key="9">
    <source>
        <dbReference type="PROSITE" id="PS50110"/>
    </source>
</evidence>
<keyword evidence="6" id="KW-0902">Two-component regulatory system</keyword>
<evidence type="ECO:0000256" key="5">
    <source>
        <dbReference type="ARBA" id="ARBA00022777"/>
    </source>
</evidence>
<dbReference type="InterPro" id="IPR029016">
    <property type="entry name" value="GAF-like_dom_sf"/>
</dbReference>
<feature type="domain" description="Histidine kinase" evidence="8">
    <location>
        <begin position="434"/>
        <end position="637"/>
    </location>
</feature>
<dbReference type="Pfam" id="PF13185">
    <property type="entry name" value="GAF_2"/>
    <property type="match status" value="1"/>
</dbReference>
<dbReference type="RefSeq" id="WP_004515418.1">
    <property type="nucleotide sequence ID" value="NZ_FNOF01000002.1"/>
</dbReference>
<dbReference type="Gene3D" id="3.30.565.10">
    <property type="entry name" value="Histidine kinase-like ATPase, C-terminal domain"/>
    <property type="match status" value="1"/>
</dbReference>
<dbReference type="SMART" id="SM00387">
    <property type="entry name" value="HATPase_c"/>
    <property type="match status" value="1"/>
</dbReference>
<dbReference type="SUPFAM" id="SSF47384">
    <property type="entry name" value="Homodimeric domain of signal transducing histidine kinase"/>
    <property type="match status" value="1"/>
</dbReference>
<dbReference type="PROSITE" id="PS50109">
    <property type="entry name" value="HIS_KIN"/>
    <property type="match status" value="1"/>
</dbReference>
<dbReference type="InterPro" id="IPR001789">
    <property type="entry name" value="Sig_transdc_resp-reg_receiver"/>
</dbReference>
<dbReference type="CDD" id="cd00082">
    <property type="entry name" value="HisKA"/>
    <property type="match status" value="1"/>
</dbReference>
<dbReference type="Pfam" id="PF00989">
    <property type="entry name" value="PAS"/>
    <property type="match status" value="1"/>
</dbReference>
<dbReference type="InterPro" id="IPR013767">
    <property type="entry name" value="PAS_fold"/>
</dbReference>
<dbReference type="Gene3D" id="3.30.450.20">
    <property type="entry name" value="PAS domain"/>
    <property type="match status" value="1"/>
</dbReference>
<dbReference type="AlphaFoldDB" id="A0A1H2S5H7"/>
<keyword evidence="5" id="KW-0418">Kinase</keyword>
<dbReference type="InterPro" id="IPR036097">
    <property type="entry name" value="HisK_dim/P_sf"/>
</dbReference>
<evidence type="ECO:0000256" key="2">
    <source>
        <dbReference type="ARBA" id="ARBA00012438"/>
    </source>
</evidence>
<feature type="domain" description="Response regulatory" evidence="9">
    <location>
        <begin position="9"/>
        <end position="125"/>
    </location>
</feature>
<evidence type="ECO:0000256" key="6">
    <source>
        <dbReference type="ARBA" id="ARBA00023012"/>
    </source>
</evidence>
<dbReference type="InterPro" id="IPR003018">
    <property type="entry name" value="GAF"/>
</dbReference>
<dbReference type="PANTHER" id="PTHR43711">
    <property type="entry name" value="TWO-COMPONENT HISTIDINE KINASE"/>
    <property type="match status" value="1"/>
</dbReference>
<dbReference type="InterPro" id="IPR050736">
    <property type="entry name" value="Sensor_HK_Regulatory"/>
</dbReference>
<gene>
    <name evidence="10" type="ORF">SAMN05443574_102198</name>
</gene>
<feature type="modified residue" description="4-aspartylphosphate" evidence="7">
    <location>
        <position position="60"/>
    </location>
</feature>
<dbReference type="SUPFAM" id="SSF55781">
    <property type="entry name" value="GAF domain-like"/>
    <property type="match status" value="1"/>
</dbReference>
<comment type="catalytic activity">
    <reaction evidence="1">
        <text>ATP + protein L-histidine = ADP + protein N-phospho-L-histidine.</text>
        <dbReference type="EC" id="2.7.13.3"/>
    </reaction>
</comment>
<dbReference type="CDD" id="cd00156">
    <property type="entry name" value="REC"/>
    <property type="match status" value="1"/>
</dbReference>
<dbReference type="SUPFAM" id="SSF55874">
    <property type="entry name" value="ATPase domain of HSP90 chaperone/DNA topoisomerase II/histidine kinase"/>
    <property type="match status" value="1"/>
</dbReference>
<dbReference type="Gene3D" id="1.10.287.130">
    <property type="match status" value="1"/>
</dbReference>
<reference evidence="10 11" key="1">
    <citation type="submission" date="2016-10" db="EMBL/GenBank/DDBJ databases">
        <authorList>
            <person name="de Groot N.N."/>
        </authorList>
    </citation>
    <scope>NUCLEOTIDE SEQUENCE [LARGE SCALE GENOMIC DNA]</scope>
    <source>
        <strain evidence="10 11">DSM 3756</strain>
    </source>
</reference>
<evidence type="ECO:0000313" key="10">
    <source>
        <dbReference type="EMBL" id="SDW26828.1"/>
    </source>
</evidence>
<dbReference type="STRING" id="28442.SAMN05443574_102198"/>
<dbReference type="Gene3D" id="3.30.450.40">
    <property type="match status" value="1"/>
</dbReference>
<dbReference type="EC" id="2.7.13.3" evidence="2"/>
<dbReference type="Pfam" id="PF00512">
    <property type="entry name" value="HisKA"/>
    <property type="match status" value="1"/>
</dbReference>
<name>A0A1H2S5H7_HALVA</name>
<proteinExistence type="predicted"/>
<evidence type="ECO:0000313" key="11">
    <source>
        <dbReference type="Proteomes" id="UP000182573"/>
    </source>
</evidence>